<dbReference type="NCBIfam" id="NF003280">
    <property type="entry name" value="PRK04270.1"/>
    <property type="match status" value="1"/>
</dbReference>
<evidence type="ECO:0000313" key="6">
    <source>
        <dbReference type="Proteomes" id="UP000325030"/>
    </source>
</evidence>
<dbReference type="GO" id="GO:0003723">
    <property type="term" value="F:RNA binding"/>
    <property type="evidence" value="ECO:0007669"/>
    <property type="project" value="InterPro"/>
</dbReference>
<dbReference type="CDD" id="cd21148">
    <property type="entry name" value="PUA_Cbf5"/>
    <property type="match status" value="1"/>
</dbReference>
<dbReference type="GO" id="GO:0031120">
    <property type="term" value="P:snRNA pseudouridine synthesis"/>
    <property type="evidence" value="ECO:0007669"/>
    <property type="project" value="TreeGrafter"/>
</dbReference>
<keyword evidence="1" id="KW-0413">Isomerase</keyword>
<dbReference type="PROSITE" id="PS50890">
    <property type="entry name" value="PUA"/>
    <property type="match status" value="1"/>
</dbReference>
<dbReference type="InterPro" id="IPR004802">
    <property type="entry name" value="tRNA_PsdUridine_synth_B_fam"/>
</dbReference>
<dbReference type="InterPro" id="IPR002501">
    <property type="entry name" value="PsdUridine_synth_N"/>
</dbReference>
<accession>A0A510DVH8</accession>
<dbReference type="SUPFAM" id="SSF55120">
    <property type="entry name" value="Pseudouridine synthase"/>
    <property type="match status" value="1"/>
</dbReference>
<dbReference type="NCBIfam" id="TIGR00451">
    <property type="entry name" value="unchar_dom_2"/>
    <property type="match status" value="1"/>
</dbReference>
<reference evidence="4 5" key="2">
    <citation type="journal article" date="2020" name="Int. J. Syst. Evol. Microbiol.">
        <title>Sulfuracidifex tepidarius gen. nov., sp. nov. and transfer of Sulfolobus metallicus Huber and Stetter 1992 to the genus Sulfuracidifex as Sulfuracidifex metallicus comb. nov.</title>
        <authorList>
            <person name="Itoh T."/>
            <person name="Miura T."/>
            <person name="Sakai H.D."/>
            <person name="Kato S."/>
            <person name="Ohkuma M."/>
            <person name="Takashina T."/>
        </authorList>
    </citation>
    <scope>NUCLEOTIDE SEQUENCE</scope>
    <source>
        <strain evidence="3 5">IC-006</strain>
        <strain evidence="4">IC-007</strain>
    </source>
</reference>
<dbReference type="NCBIfam" id="TIGR00425">
    <property type="entry name" value="CBF5"/>
    <property type="match status" value="1"/>
</dbReference>
<evidence type="ECO:0000313" key="5">
    <source>
        <dbReference type="Proteomes" id="UP000322983"/>
    </source>
</evidence>
<dbReference type="KEGG" id="step:IC006_1486"/>
<dbReference type="Pfam" id="PF01472">
    <property type="entry name" value="PUA"/>
    <property type="match status" value="1"/>
</dbReference>
<dbReference type="Pfam" id="PF01509">
    <property type="entry name" value="TruB_N"/>
    <property type="match status" value="1"/>
</dbReference>
<dbReference type="FunFam" id="3.30.2350.10:FF:000043">
    <property type="entry name" value="RNA-guided pseudouridylation complex pseudouridine synthase subunit Cbf5"/>
    <property type="match status" value="1"/>
</dbReference>
<dbReference type="EMBL" id="AP018930">
    <property type="protein sequence ID" value="BBG26936.1"/>
    <property type="molecule type" value="Genomic_DNA"/>
</dbReference>
<dbReference type="GO" id="GO:0000495">
    <property type="term" value="P:box H/ACA sno(s)RNA 3'-end processing"/>
    <property type="evidence" value="ECO:0007669"/>
    <property type="project" value="TreeGrafter"/>
</dbReference>
<evidence type="ECO:0000259" key="2">
    <source>
        <dbReference type="SMART" id="SM00359"/>
    </source>
</evidence>
<reference evidence="6" key="1">
    <citation type="submission" date="2018-09" db="EMBL/GenBank/DDBJ databases">
        <title>Complete Genome Sequencing of Sulfolobus sp. JCM 16834.</title>
        <authorList>
            <person name="Kato S."/>
            <person name="Itoh T."/>
            <person name="Ohkuma M."/>
        </authorList>
    </citation>
    <scope>NUCLEOTIDE SEQUENCE [LARGE SCALE GENOMIC DNA]</scope>
    <source>
        <strain evidence="6">IC-007</strain>
    </source>
</reference>
<evidence type="ECO:0000256" key="1">
    <source>
        <dbReference type="ARBA" id="ARBA00023235"/>
    </source>
</evidence>
<dbReference type="GO" id="GO:0009982">
    <property type="term" value="F:pseudouridine synthase activity"/>
    <property type="evidence" value="ECO:0007669"/>
    <property type="project" value="InterPro"/>
</dbReference>
<dbReference type="Gene3D" id="2.30.130.10">
    <property type="entry name" value="PUA domain"/>
    <property type="match status" value="1"/>
</dbReference>
<protein>
    <submittedName>
        <fullName evidence="4">tRNA pseudouridine synthase B</fullName>
    </submittedName>
</protein>
<evidence type="ECO:0000313" key="3">
    <source>
        <dbReference type="EMBL" id="BBG24179.1"/>
    </source>
</evidence>
<dbReference type="SUPFAM" id="SSF88697">
    <property type="entry name" value="PUA domain-like"/>
    <property type="match status" value="1"/>
</dbReference>
<dbReference type="GeneID" id="41717801"/>
<dbReference type="PANTHER" id="PTHR23127:SF0">
    <property type="entry name" value="H_ACA RIBONUCLEOPROTEIN COMPLEX SUBUNIT DKC1"/>
    <property type="match status" value="1"/>
</dbReference>
<dbReference type="SMART" id="SM00359">
    <property type="entry name" value="PUA"/>
    <property type="match status" value="1"/>
</dbReference>
<dbReference type="EMBL" id="AP018929">
    <property type="protein sequence ID" value="BBG24179.1"/>
    <property type="molecule type" value="Genomic_DNA"/>
</dbReference>
<sequence length="241" mass="27617">MHYVSESTKEYECVMQVHSDFDQEKLKSVISKFKGKIYQRPPVRSSVSRRLRTRKIFEIEVQEIEGKMVLMRIVSEHGTYMRKICHDVGLMSGYGAHMRELRRTRTGIFDERNLVTMHEVSEAVYMWKNCKDETYLRGMVMPMEIATCGIPKIMVDDNAVNAIAYGAKLTAPGVVGFQEFKKDDLVCVITTKGELVSVGKALVDYRRLAKVDKGEVATTDRVFIDRDVYPRKWGEGNRSSA</sequence>
<dbReference type="Proteomes" id="UP000325030">
    <property type="component" value="Chromosome"/>
</dbReference>
<dbReference type="Pfam" id="PF16198">
    <property type="entry name" value="TruB_C_2"/>
    <property type="match status" value="1"/>
</dbReference>
<dbReference type="GO" id="GO:1990481">
    <property type="term" value="P:mRNA pseudouridine synthesis"/>
    <property type="evidence" value="ECO:0007669"/>
    <property type="project" value="TreeGrafter"/>
</dbReference>
<accession>A0A510E371</accession>
<dbReference type="InterPro" id="IPR032819">
    <property type="entry name" value="TruB_C"/>
</dbReference>
<organism evidence="4 6">
    <name type="scientific">Sulfuracidifex tepidarius</name>
    <dbReference type="NCBI Taxonomy" id="1294262"/>
    <lineage>
        <taxon>Archaea</taxon>
        <taxon>Thermoproteota</taxon>
        <taxon>Thermoprotei</taxon>
        <taxon>Sulfolobales</taxon>
        <taxon>Sulfolobaceae</taxon>
        <taxon>Sulfuracidifex</taxon>
    </lineage>
</organism>
<dbReference type="GO" id="GO:0031118">
    <property type="term" value="P:rRNA pseudouridine synthesis"/>
    <property type="evidence" value="ECO:0007669"/>
    <property type="project" value="TreeGrafter"/>
</dbReference>
<dbReference type="InterPro" id="IPR004521">
    <property type="entry name" value="Uncharacterised_CHP00451"/>
</dbReference>
<name>A0A510E371_9CREN</name>
<evidence type="ECO:0000313" key="4">
    <source>
        <dbReference type="EMBL" id="BBG26936.1"/>
    </source>
</evidence>
<dbReference type="InterPro" id="IPR002478">
    <property type="entry name" value="PUA"/>
</dbReference>
<proteinExistence type="predicted"/>
<dbReference type="Gene3D" id="3.30.2350.10">
    <property type="entry name" value="Pseudouridine synthase"/>
    <property type="match status" value="1"/>
</dbReference>
<dbReference type="STRING" id="1294262.GCA_001316085_00562"/>
<dbReference type="PANTHER" id="PTHR23127">
    <property type="entry name" value="CENTROMERE/MICROTUBULE BINDING PROTEIN CBF5"/>
    <property type="match status" value="1"/>
</dbReference>
<keyword evidence="5" id="KW-1185">Reference proteome</keyword>
<dbReference type="InterPro" id="IPR036974">
    <property type="entry name" value="PUA_sf"/>
</dbReference>
<gene>
    <name evidence="3" type="ORF">IC006_1486</name>
    <name evidence="4" type="ORF">IC007_1463</name>
</gene>
<dbReference type="RefSeq" id="WP_054845128.1">
    <property type="nucleotide sequence ID" value="NZ_AP018929.1"/>
</dbReference>
<feature type="domain" description="PUA" evidence="2">
    <location>
        <begin position="151"/>
        <end position="224"/>
    </location>
</feature>
<dbReference type="AlphaFoldDB" id="A0A510E371"/>
<dbReference type="InterPro" id="IPR015947">
    <property type="entry name" value="PUA-like_sf"/>
</dbReference>
<dbReference type="InterPro" id="IPR020103">
    <property type="entry name" value="PsdUridine_synth_cat_dom_sf"/>
</dbReference>
<dbReference type="Proteomes" id="UP000322983">
    <property type="component" value="Chromosome"/>
</dbReference>